<evidence type="ECO:0000313" key="4">
    <source>
        <dbReference type="Proteomes" id="UP000307808"/>
    </source>
</evidence>
<dbReference type="EMBL" id="SZPY01000003">
    <property type="protein sequence ID" value="TKI61481.1"/>
    <property type="molecule type" value="Genomic_DNA"/>
</dbReference>
<dbReference type="AlphaFoldDB" id="A0A4U2YNT2"/>
<feature type="transmembrane region" description="Helical" evidence="2">
    <location>
        <begin position="247"/>
        <end position="270"/>
    </location>
</feature>
<accession>A0A4U2YNT2</accession>
<protein>
    <submittedName>
        <fullName evidence="3">ABC transporter permease</fullName>
    </submittedName>
</protein>
<organism evidence="3 4">
    <name type="scientific">Nocardioides jishulii</name>
    <dbReference type="NCBI Taxonomy" id="2575440"/>
    <lineage>
        <taxon>Bacteria</taxon>
        <taxon>Bacillati</taxon>
        <taxon>Actinomycetota</taxon>
        <taxon>Actinomycetes</taxon>
        <taxon>Propionibacteriales</taxon>
        <taxon>Nocardioidaceae</taxon>
        <taxon>Nocardioides</taxon>
    </lineage>
</organism>
<evidence type="ECO:0000256" key="2">
    <source>
        <dbReference type="SAM" id="Phobius"/>
    </source>
</evidence>
<feature type="transmembrane region" description="Helical" evidence="2">
    <location>
        <begin position="83"/>
        <end position="103"/>
    </location>
</feature>
<proteinExistence type="predicted"/>
<evidence type="ECO:0000256" key="1">
    <source>
        <dbReference type="SAM" id="MobiDB-lite"/>
    </source>
</evidence>
<evidence type="ECO:0000313" key="3">
    <source>
        <dbReference type="EMBL" id="TKI61481.1"/>
    </source>
</evidence>
<keyword evidence="2" id="KW-0812">Transmembrane</keyword>
<keyword evidence="2" id="KW-1133">Transmembrane helix</keyword>
<dbReference type="RefSeq" id="WP_137066409.1">
    <property type="nucleotide sequence ID" value="NZ_CP040748.1"/>
</dbReference>
<dbReference type="OrthoDB" id="3822725at2"/>
<feature type="transmembrane region" description="Helical" evidence="2">
    <location>
        <begin position="50"/>
        <end position="71"/>
    </location>
</feature>
<name>A0A4U2YNT2_9ACTN</name>
<keyword evidence="4" id="KW-1185">Reference proteome</keyword>
<comment type="caution">
    <text evidence="3">The sequence shown here is derived from an EMBL/GenBank/DDBJ whole genome shotgun (WGS) entry which is preliminary data.</text>
</comment>
<gene>
    <name evidence="3" type="ORF">FC770_11870</name>
</gene>
<dbReference type="Proteomes" id="UP000307808">
    <property type="component" value="Unassembled WGS sequence"/>
</dbReference>
<keyword evidence="2" id="KW-0472">Membrane</keyword>
<sequence length="276" mass="29711">MSTTTTYDPATVGTAPTREPARRRSDLAPIRLPGLLRVELVKMFNTRSGFWLLASIAILSVLASAGVIVFGNESAITYESFSTAVGMPIAIILPILAILSVTSEWSQRTGLTTFTLVPHRGRVIVAKAVVTVVVGVVAILVAMGVGALGNLLGAAVHGVDPVWGFEAVDLAMVVLANVLGMLMGFTLGVVLRNSPAAIVGYFVYSLILPNVFGALAFYQESFHDVWPWVDLFYNVTYLYERVPGTEAWAQLGVTALLWMVAPLVVGLRFLMRSEIK</sequence>
<feature type="transmembrane region" description="Helical" evidence="2">
    <location>
        <begin position="124"/>
        <end position="150"/>
    </location>
</feature>
<feature type="transmembrane region" description="Helical" evidence="2">
    <location>
        <begin position="170"/>
        <end position="191"/>
    </location>
</feature>
<reference evidence="3 4" key="1">
    <citation type="submission" date="2019-04" db="EMBL/GenBank/DDBJ databases">
        <authorList>
            <person name="Dong K."/>
        </authorList>
    </citation>
    <scope>NUCLEOTIDE SEQUENCE [LARGE SCALE GENOMIC DNA]</scope>
    <source>
        <strain evidence="4">dk3543</strain>
    </source>
</reference>
<feature type="transmembrane region" description="Helical" evidence="2">
    <location>
        <begin position="198"/>
        <end position="218"/>
    </location>
</feature>
<feature type="region of interest" description="Disordered" evidence="1">
    <location>
        <begin position="1"/>
        <end position="23"/>
    </location>
</feature>